<name>A0ABX6F2M4_KLUMA</name>
<dbReference type="Proteomes" id="UP000422736">
    <property type="component" value="Chromosome 7"/>
</dbReference>
<sequence>MSETDQELSKVLVAQFLKKHGYLDSLASYLKESGVSLRAANESIYEDLESIVKDRIRFNEHAIAEQMKTTSLNSDLDLVNIEKYGIPAWNHKLSWDEVIGSYSKTRSLIIKTMFLTNGVIGNSTVGKEFIVSGIKEEDSVTIMHSMKKSGIVKYFGSISDSLYYTGTIDGKVTVSKINEECSWSFDLPVRALLALELIKLENDKILCFYCTMNNTLNVHLFDLSTSSLTKIDEFKLLSACTTFQLAISSDGCPIIFLTRQDFTQVMILKFQNDKIKHVSNIALNTAQFSTHSFNISDMVILSFDSTEGKTNLGVKKITPSSVLAVATSHTPYMRIIVTKIPSLDTKGPDSTSQLKTQPVSEELNILDDYSSKDAVIPSTARQPDIITHYDMILINIATDIPQDSYTQPILKVSYPLGGLIVGADAGLYAVDLQKSETWQLTYRTGQRVKSMDCYKDFISVSFADREWVIWKLK</sequence>
<dbReference type="InterPro" id="IPR006594">
    <property type="entry name" value="LisH"/>
</dbReference>
<evidence type="ECO:0000313" key="1">
    <source>
        <dbReference type="EMBL" id="QGN18279.1"/>
    </source>
</evidence>
<dbReference type="PROSITE" id="PS50896">
    <property type="entry name" value="LISH"/>
    <property type="match status" value="1"/>
</dbReference>
<dbReference type="EMBL" id="CP015061">
    <property type="protein sequence ID" value="QGN18279.1"/>
    <property type="molecule type" value="Genomic_DNA"/>
</dbReference>
<evidence type="ECO:0000313" key="2">
    <source>
        <dbReference type="Proteomes" id="UP000422736"/>
    </source>
</evidence>
<dbReference type="SMART" id="SM00667">
    <property type="entry name" value="LisH"/>
    <property type="match status" value="1"/>
</dbReference>
<proteinExistence type="predicted"/>
<reference evidence="1 2" key="1">
    <citation type="submission" date="2016-03" db="EMBL/GenBank/DDBJ databases">
        <title>How can Kluyveromyces marxianus grow so fast - potential evolutionary course in Saccharomyces Complex revealed by comparative genomics.</title>
        <authorList>
            <person name="Mo W."/>
            <person name="Lu W."/>
            <person name="Yang X."/>
            <person name="Qi J."/>
            <person name="Lv H."/>
        </authorList>
    </citation>
    <scope>NUCLEOTIDE SEQUENCE [LARGE SCALE GENOMIC DNA]</scope>
    <source>
        <strain evidence="1 2">FIM1</strain>
    </source>
</reference>
<dbReference type="SUPFAM" id="SSF101908">
    <property type="entry name" value="Putative isomerase YbhE"/>
    <property type="match status" value="1"/>
</dbReference>
<gene>
    <name evidence="1" type="ORF">FIM1_4605</name>
</gene>
<keyword evidence="2" id="KW-1185">Reference proteome</keyword>
<organism evidence="1 2">
    <name type="scientific">Kluyveromyces marxianus</name>
    <name type="common">Yeast</name>
    <name type="synonym">Candida kefyr</name>
    <dbReference type="NCBI Taxonomy" id="4911"/>
    <lineage>
        <taxon>Eukaryota</taxon>
        <taxon>Fungi</taxon>
        <taxon>Dikarya</taxon>
        <taxon>Ascomycota</taxon>
        <taxon>Saccharomycotina</taxon>
        <taxon>Saccharomycetes</taxon>
        <taxon>Saccharomycetales</taxon>
        <taxon>Saccharomycetaceae</taxon>
        <taxon>Kluyveromyces</taxon>
    </lineage>
</organism>
<protein>
    <submittedName>
        <fullName evidence="1">YGR117C</fullName>
    </submittedName>
</protein>
<accession>A0ABX6F2M4</accession>